<dbReference type="RefSeq" id="WP_212400011.1">
    <property type="nucleotide sequence ID" value="NZ_JAFCJH010000104.1"/>
</dbReference>
<gene>
    <name evidence="1" type="ORF">JQ615_41135</name>
</gene>
<proteinExistence type="predicted"/>
<dbReference type="EMBL" id="JAFCJH010000104">
    <property type="protein sequence ID" value="MBR0801748.1"/>
    <property type="molecule type" value="Genomic_DNA"/>
</dbReference>
<protein>
    <submittedName>
        <fullName evidence="1">Uncharacterized protein</fullName>
    </submittedName>
</protein>
<sequence>MSDRLPLIYNFDDRLFYAEDNVDEVFRVRGIGHFMALEICKSIVDERPCLIRRAGDTFRATAVHQTSAEVFDLIVRRSRLDIVS</sequence>
<keyword evidence="2" id="KW-1185">Reference proteome</keyword>
<reference evidence="2" key="1">
    <citation type="journal article" date="2021" name="ISME J.">
        <title>Evolutionary origin and ecological implication of a unique nif island in free-living Bradyrhizobium lineages.</title>
        <authorList>
            <person name="Tao J."/>
        </authorList>
    </citation>
    <scope>NUCLEOTIDE SEQUENCE [LARGE SCALE GENOMIC DNA]</scope>
    <source>
        <strain evidence="2">SZCCT0434</strain>
    </source>
</reference>
<comment type="caution">
    <text evidence="1">The sequence shown here is derived from an EMBL/GenBank/DDBJ whole genome shotgun (WGS) entry which is preliminary data.</text>
</comment>
<dbReference type="Proteomes" id="UP001315278">
    <property type="component" value="Unassembled WGS sequence"/>
</dbReference>
<accession>A0ABS5FY67</accession>
<organism evidence="1 2">
    <name type="scientific">Bradyrhizobium jicamae</name>
    <dbReference type="NCBI Taxonomy" id="280332"/>
    <lineage>
        <taxon>Bacteria</taxon>
        <taxon>Pseudomonadati</taxon>
        <taxon>Pseudomonadota</taxon>
        <taxon>Alphaproteobacteria</taxon>
        <taxon>Hyphomicrobiales</taxon>
        <taxon>Nitrobacteraceae</taxon>
        <taxon>Bradyrhizobium</taxon>
    </lineage>
</organism>
<name>A0ABS5FY67_9BRAD</name>
<evidence type="ECO:0000313" key="1">
    <source>
        <dbReference type="EMBL" id="MBR0801748.1"/>
    </source>
</evidence>
<evidence type="ECO:0000313" key="2">
    <source>
        <dbReference type="Proteomes" id="UP001315278"/>
    </source>
</evidence>